<keyword evidence="1" id="KW-0812">Transmembrane</keyword>
<sequence length="260" mass="29014">MDRSTIFAVVPIALLLVFLLVKLDRIERKISDAQPAHDSLRRLQVDVEDECPDLYSRIQQAIDEGYTFKPDKLAILRGDNQRVVKTAEYLDTTGIFGLLEANLTNVDKIETIYLRWTYPIDPENNTRTQENVYLVQSIRRFTNDSDGTPVVEVDFVGGDKLVLIAEGANLFAANDLERPIAVFKGPATDEHPELIEFYEIEQEDLRRALQRGGAAGFGPRGSPNSGMRVGVMGDATRRASNLARGLSPDTGSLRYQARTS</sequence>
<organism evidence="2">
    <name type="scientific">Vitrella brassicaformis</name>
    <dbReference type="NCBI Taxonomy" id="1169539"/>
    <lineage>
        <taxon>Eukaryota</taxon>
        <taxon>Sar</taxon>
        <taxon>Alveolata</taxon>
        <taxon>Colpodellida</taxon>
        <taxon>Vitrellaceae</taxon>
        <taxon>Vitrella</taxon>
    </lineage>
</organism>
<name>A0A7S1KGN3_9ALVE</name>
<protein>
    <submittedName>
        <fullName evidence="2">Uncharacterized protein</fullName>
    </submittedName>
</protein>
<reference evidence="2" key="1">
    <citation type="submission" date="2021-01" db="EMBL/GenBank/DDBJ databases">
        <authorList>
            <person name="Corre E."/>
            <person name="Pelletier E."/>
            <person name="Niang G."/>
            <person name="Scheremetjew M."/>
            <person name="Finn R."/>
            <person name="Kale V."/>
            <person name="Holt S."/>
            <person name="Cochrane G."/>
            <person name="Meng A."/>
            <person name="Brown T."/>
            <person name="Cohen L."/>
        </authorList>
    </citation>
    <scope>NUCLEOTIDE SEQUENCE</scope>
    <source>
        <strain evidence="2">CCMP3346</strain>
    </source>
</reference>
<feature type="transmembrane region" description="Helical" evidence="1">
    <location>
        <begin position="6"/>
        <end position="23"/>
    </location>
</feature>
<gene>
    <name evidence="2" type="ORF">VBRA1451_LOCUS27008</name>
</gene>
<dbReference type="EMBL" id="HBGB01045890">
    <property type="protein sequence ID" value="CAD9071925.1"/>
    <property type="molecule type" value="Transcribed_RNA"/>
</dbReference>
<accession>A0A7S1KGN3</accession>
<evidence type="ECO:0000313" key="2">
    <source>
        <dbReference type="EMBL" id="CAD9071925.1"/>
    </source>
</evidence>
<dbReference type="AlphaFoldDB" id="A0A7S1KGN3"/>
<keyword evidence="1" id="KW-1133">Transmembrane helix</keyword>
<keyword evidence="1" id="KW-0472">Membrane</keyword>
<proteinExistence type="predicted"/>
<evidence type="ECO:0000256" key="1">
    <source>
        <dbReference type="SAM" id="Phobius"/>
    </source>
</evidence>